<name>A0A4Y8MVW3_9BURK</name>
<dbReference type="RefSeq" id="WP_134464670.1">
    <property type="nucleotide sequence ID" value="NZ_JBHMFL010000154.1"/>
</dbReference>
<keyword evidence="3" id="KW-0547">Nucleotide-binding</keyword>
<dbReference type="EMBL" id="SNVI01000002">
    <property type="protein sequence ID" value="TFE41544.1"/>
    <property type="molecule type" value="Genomic_DNA"/>
</dbReference>
<evidence type="ECO:0000256" key="1">
    <source>
        <dbReference type="ARBA" id="ARBA00022679"/>
    </source>
</evidence>
<comment type="caution">
    <text evidence="5">The sequence shown here is derived from an EMBL/GenBank/DDBJ whole genome shotgun (WGS) entry which is preliminary data.</text>
</comment>
<proteinExistence type="predicted"/>
<organism evidence="5 6">
    <name type="scientific">Paraburkholderia dipogonis</name>
    <dbReference type="NCBI Taxonomy" id="1211383"/>
    <lineage>
        <taxon>Bacteria</taxon>
        <taxon>Pseudomonadati</taxon>
        <taxon>Pseudomonadota</taxon>
        <taxon>Betaproteobacteria</taxon>
        <taxon>Burkholderiales</taxon>
        <taxon>Burkholderiaceae</taxon>
        <taxon>Paraburkholderia</taxon>
    </lineage>
</organism>
<dbReference type="PANTHER" id="PTHR40392">
    <property type="entry name" value="2-PHOSPHO-L-LACTATE GUANYLYLTRANSFERASE"/>
    <property type="match status" value="1"/>
</dbReference>
<keyword evidence="2" id="KW-0548">Nucleotidyltransferase</keyword>
<dbReference type="Gene3D" id="3.90.550.10">
    <property type="entry name" value="Spore Coat Polysaccharide Biosynthesis Protein SpsA, Chain A"/>
    <property type="match status" value="1"/>
</dbReference>
<evidence type="ECO:0000256" key="4">
    <source>
        <dbReference type="ARBA" id="ARBA00023134"/>
    </source>
</evidence>
<evidence type="ECO:0000256" key="2">
    <source>
        <dbReference type="ARBA" id="ARBA00022695"/>
    </source>
</evidence>
<accession>A0A4Y8MVW3</accession>
<dbReference type="GO" id="GO:0005525">
    <property type="term" value="F:GTP binding"/>
    <property type="evidence" value="ECO:0007669"/>
    <property type="project" value="UniProtKB-KW"/>
</dbReference>
<dbReference type="Pfam" id="PF01983">
    <property type="entry name" value="CofC"/>
    <property type="match status" value="1"/>
</dbReference>
<evidence type="ECO:0000256" key="3">
    <source>
        <dbReference type="ARBA" id="ARBA00022741"/>
    </source>
</evidence>
<dbReference type="GO" id="GO:0043814">
    <property type="term" value="F:phospholactate guanylyltransferase activity"/>
    <property type="evidence" value="ECO:0007669"/>
    <property type="project" value="InterPro"/>
</dbReference>
<reference evidence="5 6" key="1">
    <citation type="submission" date="2019-03" db="EMBL/GenBank/DDBJ databases">
        <title>Complete Genome Sequence of Paraburkholderia dipogonis ICMP 19430T, a Nitrogen-fixing Symbiont of the South African Invasive Legume Dipogon lignosus in New Zealand.</title>
        <authorList>
            <person name="De Meyer S.E."/>
        </authorList>
    </citation>
    <scope>NUCLEOTIDE SEQUENCE [LARGE SCALE GENOMIC DNA]</scope>
    <source>
        <strain evidence="5 6">ICMP 19430</strain>
    </source>
</reference>
<gene>
    <name evidence="5" type="ORF">E2553_33325</name>
</gene>
<keyword evidence="4" id="KW-0342">GTP-binding</keyword>
<evidence type="ECO:0000313" key="5">
    <source>
        <dbReference type="EMBL" id="TFE41544.1"/>
    </source>
</evidence>
<keyword evidence="1" id="KW-0808">Transferase</keyword>
<dbReference type="PANTHER" id="PTHR40392:SF1">
    <property type="entry name" value="2-PHOSPHO-L-LACTATE GUANYLYLTRANSFERASE"/>
    <property type="match status" value="1"/>
</dbReference>
<dbReference type="GeneID" id="97309647"/>
<dbReference type="Proteomes" id="UP000297385">
    <property type="component" value="Unassembled WGS sequence"/>
</dbReference>
<evidence type="ECO:0008006" key="7">
    <source>
        <dbReference type="Google" id="ProtNLM"/>
    </source>
</evidence>
<protein>
    <recommendedName>
        <fullName evidence="7">2-phospho-L-lactate guanylyltransferase</fullName>
    </recommendedName>
</protein>
<dbReference type="InterPro" id="IPR002835">
    <property type="entry name" value="CofC"/>
</dbReference>
<evidence type="ECO:0000313" key="6">
    <source>
        <dbReference type="Proteomes" id="UP000297385"/>
    </source>
</evidence>
<dbReference type="AlphaFoldDB" id="A0A4Y8MVW3"/>
<dbReference type="InterPro" id="IPR029044">
    <property type="entry name" value="Nucleotide-diphossugar_trans"/>
</dbReference>
<dbReference type="SUPFAM" id="SSF53448">
    <property type="entry name" value="Nucleotide-diphospho-sugar transferases"/>
    <property type="match status" value="1"/>
</dbReference>
<sequence>MKTVIAVPMRDLPSAKSRLAQELGAVQTKRVAFDLFDLGQRFFSTEFPEIDRVVVTPCRQITRVALGYGSEVVREPDTARRNRDGETGLDAAAMLALNRARKGGYEWLVILPGDLPHLLKHEFRELLAQRNERRATIVPSHDGGTNALLLPVRDIPHEWTFAYGLGSAERHAGLLEQAGIGVKRLELPALSQDVDTTDDYMLIASWWAANGERIPLLNAASAAAAFARMKSRADAHIKRGVLRVGARHA</sequence>